<dbReference type="PANTHER" id="PTHR43233">
    <property type="entry name" value="FAMILY N-ACETYLTRANSFERASE, PUTATIVE (AFU_ORTHOLOGUE AFUA_6G03350)-RELATED"/>
    <property type="match status" value="1"/>
</dbReference>
<organism evidence="2 3">
    <name type="scientific">Mesotoga infera</name>
    <dbReference type="NCBI Taxonomy" id="1236046"/>
    <lineage>
        <taxon>Bacteria</taxon>
        <taxon>Thermotogati</taxon>
        <taxon>Thermotogota</taxon>
        <taxon>Thermotogae</taxon>
        <taxon>Kosmotogales</taxon>
        <taxon>Kosmotogaceae</taxon>
        <taxon>Mesotoga</taxon>
    </lineage>
</organism>
<dbReference type="RefSeq" id="WP_169698326.1">
    <property type="nucleotide sequence ID" value="NZ_LS974202.1"/>
</dbReference>
<dbReference type="KEGG" id="minf:MESINF_0445"/>
<dbReference type="EMBL" id="LS974202">
    <property type="protein sequence ID" value="SSC11894.1"/>
    <property type="molecule type" value="Genomic_DNA"/>
</dbReference>
<dbReference type="InterPro" id="IPR053144">
    <property type="entry name" value="Acetyltransferase_Butenolide"/>
</dbReference>
<keyword evidence="2" id="KW-0808">Transferase</keyword>
<dbReference type="Gene3D" id="3.40.630.30">
    <property type="match status" value="1"/>
</dbReference>
<dbReference type="PANTHER" id="PTHR43233:SF1">
    <property type="entry name" value="FAMILY N-ACETYLTRANSFERASE, PUTATIVE (AFU_ORTHOLOGUE AFUA_6G03350)-RELATED"/>
    <property type="match status" value="1"/>
</dbReference>
<dbReference type="PROSITE" id="PS51186">
    <property type="entry name" value="GNAT"/>
    <property type="match status" value="1"/>
</dbReference>
<dbReference type="GO" id="GO:0016747">
    <property type="term" value="F:acyltransferase activity, transferring groups other than amino-acyl groups"/>
    <property type="evidence" value="ECO:0007669"/>
    <property type="project" value="InterPro"/>
</dbReference>
<evidence type="ECO:0000313" key="2">
    <source>
        <dbReference type="EMBL" id="SSC11894.1"/>
    </source>
</evidence>
<evidence type="ECO:0000313" key="3">
    <source>
        <dbReference type="Proteomes" id="UP000250796"/>
    </source>
</evidence>
<dbReference type="SUPFAM" id="SSF55729">
    <property type="entry name" value="Acyl-CoA N-acyltransferases (Nat)"/>
    <property type="match status" value="1"/>
</dbReference>
<feature type="domain" description="N-acetyltransferase" evidence="1">
    <location>
        <begin position="1"/>
        <end position="138"/>
    </location>
</feature>
<evidence type="ECO:0000259" key="1">
    <source>
        <dbReference type="PROSITE" id="PS51186"/>
    </source>
</evidence>
<sequence length="138" mass="16544">MEWFREEYSVSDKTEKVQRKVVNDYIINRSYWGKGRTCEQMNRAMNNSICFSLFKREEQIGFARVITDYALIFYLADVFVLEEHRRKGLGRWLIECVLDYPPIKNIKGMLNTKDAHSLYEKYGFKILDDPRSTMIRRP</sequence>
<reference evidence="2 3" key="1">
    <citation type="submission" date="2017-01" db="EMBL/GenBank/DDBJ databases">
        <authorList>
            <person name="Erauso G."/>
        </authorList>
    </citation>
    <scope>NUCLEOTIDE SEQUENCE [LARGE SCALE GENOMIC DNA]</scope>
    <source>
        <strain evidence="2">MESINF1</strain>
    </source>
</reference>
<accession>A0A7Z7PMI6</accession>
<dbReference type="InterPro" id="IPR000182">
    <property type="entry name" value="GNAT_dom"/>
</dbReference>
<proteinExistence type="predicted"/>
<keyword evidence="3" id="KW-1185">Reference proteome</keyword>
<dbReference type="AlphaFoldDB" id="A0A7Z7PMI6"/>
<dbReference type="InterPro" id="IPR016181">
    <property type="entry name" value="Acyl_CoA_acyltransferase"/>
</dbReference>
<gene>
    <name evidence="2" type="ORF">MESINF_0445</name>
</gene>
<dbReference type="Pfam" id="PF13508">
    <property type="entry name" value="Acetyltransf_7"/>
    <property type="match status" value="1"/>
</dbReference>
<protein>
    <submittedName>
        <fullName evidence="2">Acetyltransferase, GNAT family</fullName>
    </submittedName>
</protein>
<dbReference type="CDD" id="cd04301">
    <property type="entry name" value="NAT_SF"/>
    <property type="match status" value="1"/>
</dbReference>
<dbReference type="Proteomes" id="UP000250796">
    <property type="component" value="Chromosome MESINF"/>
</dbReference>
<name>A0A7Z7PMI6_9BACT</name>